<gene>
    <name evidence="1" type="ORF">ACGFYS_04715</name>
</gene>
<sequence length="100" mass="10750">MSVPEVLPIACEPGRRTSAIGLWDGGRFLASVTAAFPEGWTPGADWRRYASIAVAPFAVRYEGTPFGLIVDAHEGGPREWAELHPDGLGFSAPWDGTHDT</sequence>
<proteinExistence type="predicted"/>
<organism evidence="1 2">
    <name type="scientific">Streptomyces omiyaensis</name>
    <dbReference type="NCBI Taxonomy" id="68247"/>
    <lineage>
        <taxon>Bacteria</taxon>
        <taxon>Bacillati</taxon>
        <taxon>Actinomycetota</taxon>
        <taxon>Actinomycetes</taxon>
        <taxon>Kitasatosporales</taxon>
        <taxon>Streptomycetaceae</taxon>
        <taxon>Streptomyces</taxon>
    </lineage>
</organism>
<protein>
    <submittedName>
        <fullName evidence="1">Uncharacterized protein</fullName>
    </submittedName>
</protein>
<dbReference type="Proteomes" id="UP001604282">
    <property type="component" value="Unassembled WGS sequence"/>
</dbReference>
<keyword evidence="2" id="KW-1185">Reference proteome</keyword>
<comment type="caution">
    <text evidence="1">The sequence shown here is derived from an EMBL/GenBank/DDBJ whole genome shotgun (WGS) entry which is preliminary data.</text>
</comment>
<evidence type="ECO:0000313" key="2">
    <source>
        <dbReference type="Proteomes" id="UP001604282"/>
    </source>
</evidence>
<evidence type="ECO:0000313" key="1">
    <source>
        <dbReference type="EMBL" id="MFG3188221.1"/>
    </source>
</evidence>
<dbReference type="EMBL" id="JBICZW010000002">
    <property type="protein sequence ID" value="MFG3188221.1"/>
    <property type="molecule type" value="Genomic_DNA"/>
</dbReference>
<accession>A0ABW7BPZ3</accession>
<name>A0ABW7BPZ3_9ACTN</name>
<reference evidence="1 2" key="1">
    <citation type="submission" date="2024-10" db="EMBL/GenBank/DDBJ databases">
        <title>The Natural Products Discovery Center: Release of the First 8490 Sequenced Strains for Exploring Actinobacteria Biosynthetic Diversity.</title>
        <authorList>
            <person name="Kalkreuter E."/>
            <person name="Kautsar S.A."/>
            <person name="Yang D."/>
            <person name="Bader C.D."/>
            <person name="Teijaro C.N."/>
            <person name="Fluegel L."/>
            <person name="Davis C.M."/>
            <person name="Simpson J.R."/>
            <person name="Lauterbach L."/>
            <person name="Steele A.D."/>
            <person name="Gui C."/>
            <person name="Meng S."/>
            <person name="Li G."/>
            <person name="Viehrig K."/>
            <person name="Ye F."/>
            <person name="Su P."/>
            <person name="Kiefer A.F."/>
            <person name="Nichols A."/>
            <person name="Cepeda A.J."/>
            <person name="Yan W."/>
            <person name="Fan B."/>
            <person name="Jiang Y."/>
            <person name="Adhikari A."/>
            <person name="Zheng C.-J."/>
            <person name="Schuster L."/>
            <person name="Cowan T.M."/>
            <person name="Smanski M.J."/>
            <person name="Chevrette M.G."/>
            <person name="De Carvalho L.P.S."/>
            <person name="Shen B."/>
        </authorList>
    </citation>
    <scope>NUCLEOTIDE SEQUENCE [LARGE SCALE GENOMIC DNA]</scope>
    <source>
        <strain evidence="1 2">NPDC048229</strain>
    </source>
</reference>
<dbReference type="RefSeq" id="WP_392879629.1">
    <property type="nucleotide sequence ID" value="NZ_JBICZW010000002.1"/>
</dbReference>